<keyword evidence="7" id="KW-1185">Reference proteome</keyword>
<dbReference type="InterPro" id="IPR013154">
    <property type="entry name" value="ADH-like_N"/>
</dbReference>
<evidence type="ECO:0000256" key="2">
    <source>
        <dbReference type="ARBA" id="ARBA00022833"/>
    </source>
</evidence>
<dbReference type="PROSITE" id="PS00059">
    <property type="entry name" value="ADH_ZINC"/>
    <property type="match status" value="1"/>
</dbReference>
<dbReference type="AlphaFoldDB" id="A0A1I0XGL9"/>
<comment type="cofactor">
    <cofactor evidence="4">
        <name>Zn(2+)</name>
        <dbReference type="ChEBI" id="CHEBI:29105"/>
    </cofactor>
</comment>
<gene>
    <name evidence="6" type="ORF">SAMN04488072_10560</name>
</gene>
<feature type="domain" description="Enoyl reductase (ER)" evidence="5">
    <location>
        <begin position="8"/>
        <end position="342"/>
    </location>
</feature>
<dbReference type="Gene3D" id="3.40.50.720">
    <property type="entry name" value="NAD(P)-binding Rossmann-like Domain"/>
    <property type="match status" value="1"/>
</dbReference>
<dbReference type="PANTHER" id="PTHR43401">
    <property type="entry name" value="L-THREONINE 3-DEHYDROGENASE"/>
    <property type="match status" value="1"/>
</dbReference>
<dbReference type="InterPro" id="IPR050129">
    <property type="entry name" value="Zn_alcohol_dh"/>
</dbReference>
<reference evidence="6 7" key="1">
    <citation type="submission" date="2016-10" db="EMBL/GenBank/DDBJ databases">
        <authorList>
            <person name="de Groot N.N."/>
        </authorList>
    </citation>
    <scope>NUCLEOTIDE SEQUENCE [LARGE SCALE GENOMIC DNA]</scope>
    <source>
        <strain evidence="6 7">CGMCC 1.3702</strain>
    </source>
</reference>
<dbReference type="STRING" id="237679.SAMN04488072_10560"/>
<keyword evidence="3" id="KW-0560">Oxidoreductase</keyword>
<evidence type="ECO:0000256" key="4">
    <source>
        <dbReference type="RuleBase" id="RU361277"/>
    </source>
</evidence>
<dbReference type="GO" id="GO:0008270">
    <property type="term" value="F:zinc ion binding"/>
    <property type="evidence" value="ECO:0007669"/>
    <property type="project" value="InterPro"/>
</dbReference>
<dbReference type="GO" id="GO:0016491">
    <property type="term" value="F:oxidoreductase activity"/>
    <property type="evidence" value="ECO:0007669"/>
    <property type="project" value="UniProtKB-KW"/>
</dbReference>
<dbReference type="PANTHER" id="PTHR43401:SF2">
    <property type="entry name" value="L-THREONINE 3-DEHYDROGENASE"/>
    <property type="match status" value="1"/>
</dbReference>
<dbReference type="Pfam" id="PF00107">
    <property type="entry name" value="ADH_zinc_N"/>
    <property type="match status" value="1"/>
</dbReference>
<dbReference type="InterPro" id="IPR002328">
    <property type="entry name" value="ADH_Zn_CS"/>
</dbReference>
<evidence type="ECO:0000259" key="5">
    <source>
        <dbReference type="SMART" id="SM00829"/>
    </source>
</evidence>
<dbReference type="InterPro" id="IPR013149">
    <property type="entry name" value="ADH-like_C"/>
</dbReference>
<dbReference type="Gene3D" id="3.90.180.10">
    <property type="entry name" value="Medium-chain alcohol dehydrogenases, catalytic domain"/>
    <property type="match status" value="1"/>
</dbReference>
<dbReference type="InterPro" id="IPR036291">
    <property type="entry name" value="NAD(P)-bd_dom_sf"/>
</dbReference>
<evidence type="ECO:0000313" key="6">
    <source>
        <dbReference type="EMBL" id="SFB00239.1"/>
    </source>
</evidence>
<dbReference type="OrthoDB" id="9792162at2"/>
<evidence type="ECO:0000256" key="3">
    <source>
        <dbReference type="ARBA" id="ARBA00023002"/>
    </source>
</evidence>
<sequence>MHAAVLTGKQQLELQERSYPAINLDEILLKVHAIGVCGSDLRIYNHGDDRIHYPRVIGHEIAGEVVDTGDHVNRFKPGDRVTLGAHIPCGECIYCQQNMGHHCVKGHSMGYQVDGGFAEYVVLPKQFVQNGSIQKIADTTSYELASLSEPFSCVLSGLEEVDAKPGETAVVYGAGAIGCMYIAALKRMGAANVIAVQRSAARQHKAKECGADVVIDPSLTDTAERISDETNGLGADTVIVTAPSALVQRESLEIAKTTGKVLYFAGIKPVTENPINTNHIIYKQLKLVGTHGAPRQLHMEAVKWIDNGLLDFSAFITHTFPLEKTDKAFQTALAKEGLKCVVKPSQV</sequence>
<accession>A0A1I0XGL9</accession>
<dbReference type="InterPro" id="IPR020843">
    <property type="entry name" value="ER"/>
</dbReference>
<evidence type="ECO:0000313" key="7">
    <source>
        <dbReference type="Proteomes" id="UP000198642"/>
    </source>
</evidence>
<organism evidence="6 7">
    <name type="scientific">Lentibacillus halodurans</name>
    <dbReference type="NCBI Taxonomy" id="237679"/>
    <lineage>
        <taxon>Bacteria</taxon>
        <taxon>Bacillati</taxon>
        <taxon>Bacillota</taxon>
        <taxon>Bacilli</taxon>
        <taxon>Bacillales</taxon>
        <taxon>Bacillaceae</taxon>
        <taxon>Lentibacillus</taxon>
    </lineage>
</organism>
<evidence type="ECO:0000256" key="1">
    <source>
        <dbReference type="ARBA" id="ARBA00022723"/>
    </source>
</evidence>
<dbReference type="SMART" id="SM00829">
    <property type="entry name" value="PKS_ER"/>
    <property type="match status" value="1"/>
</dbReference>
<proteinExistence type="inferred from homology"/>
<dbReference type="RefSeq" id="WP_090235891.1">
    <property type="nucleotide sequence ID" value="NZ_FOJW01000005.1"/>
</dbReference>
<dbReference type="Proteomes" id="UP000198642">
    <property type="component" value="Unassembled WGS sequence"/>
</dbReference>
<protein>
    <submittedName>
        <fullName evidence="6">L-iditol 2-dehydrogenase</fullName>
    </submittedName>
</protein>
<keyword evidence="1 4" id="KW-0479">Metal-binding</keyword>
<comment type="similarity">
    <text evidence="4">Belongs to the zinc-containing alcohol dehydrogenase family.</text>
</comment>
<dbReference type="EMBL" id="FOJW01000005">
    <property type="protein sequence ID" value="SFB00239.1"/>
    <property type="molecule type" value="Genomic_DNA"/>
</dbReference>
<keyword evidence="2 4" id="KW-0862">Zinc</keyword>
<dbReference type="SUPFAM" id="SSF51735">
    <property type="entry name" value="NAD(P)-binding Rossmann-fold domains"/>
    <property type="match status" value="1"/>
</dbReference>
<name>A0A1I0XGL9_9BACI</name>
<dbReference type="InterPro" id="IPR011032">
    <property type="entry name" value="GroES-like_sf"/>
</dbReference>
<dbReference type="Pfam" id="PF08240">
    <property type="entry name" value="ADH_N"/>
    <property type="match status" value="1"/>
</dbReference>
<dbReference type="SUPFAM" id="SSF50129">
    <property type="entry name" value="GroES-like"/>
    <property type="match status" value="1"/>
</dbReference>